<evidence type="ECO:0000256" key="1">
    <source>
        <dbReference type="ARBA" id="ARBA00022448"/>
    </source>
</evidence>
<dbReference type="PANTHER" id="PTHR43298">
    <property type="entry name" value="MULTIDRUG RESISTANCE PROTEIN NORM-RELATED"/>
    <property type="match status" value="1"/>
</dbReference>
<feature type="transmembrane region" description="Helical" evidence="2">
    <location>
        <begin position="342"/>
        <end position="367"/>
    </location>
</feature>
<keyword evidence="2" id="KW-1133">Transmembrane helix</keyword>
<feature type="transmembrane region" description="Helical" evidence="2">
    <location>
        <begin position="412"/>
        <end position="436"/>
    </location>
</feature>
<proteinExistence type="predicted"/>
<evidence type="ECO:0000313" key="3">
    <source>
        <dbReference type="EMBL" id="PWK58221.1"/>
    </source>
</evidence>
<dbReference type="Pfam" id="PF01554">
    <property type="entry name" value="MatE"/>
    <property type="match status" value="2"/>
</dbReference>
<sequence>MARFYRPGVGFSPPEIPPALRVQVLRATVEGRLLIAAASPVAVLGLLNMALGLTDMVMVGRFDPQGLAAILAVGDLQSIVFNFSAGFAGLVAPHVAAAIGARVAWQVCTIVQRVAVLVATLALLCVALIWNSAAILEAAGVHFDQPQVTRDYARYMAGAYAFMVLFAFGRHALTALGRSRFAICVILLALPLNATANQVFMEGAFGWPGLGAAGAGLASFVVAAGMGGSVMVYLFMSPSFGRYRTPVMPPIFVLPEILTLLRPALLMGLAAVAETGPFLCATLLIGAVAAEDLMAHGLAFRAMAVCYLLLAGLGQAVTLRIAYLRGRSTSRREAHALSTARLFGAALMAGILVLFCLNPEIVAWAAARSIGSTDPKLIADTSALLPLTGFALTAAVPAHLGCAVLRARGEALSALVAFAVGHSCVGLVAMAAFGAAGFGADGIWSGLFLGVGSGSAVAILRLQYERSVSIGLATV</sequence>
<feature type="transmembrane region" description="Helical" evidence="2">
    <location>
        <begin position="79"/>
        <end position="101"/>
    </location>
</feature>
<dbReference type="EMBL" id="QGGV01000001">
    <property type="protein sequence ID" value="PWK58221.1"/>
    <property type="molecule type" value="Genomic_DNA"/>
</dbReference>
<dbReference type="GO" id="GO:0005886">
    <property type="term" value="C:plasma membrane"/>
    <property type="evidence" value="ECO:0007669"/>
    <property type="project" value="TreeGrafter"/>
</dbReference>
<feature type="transmembrane region" description="Helical" evidence="2">
    <location>
        <begin position="264"/>
        <end position="290"/>
    </location>
</feature>
<protein>
    <submittedName>
        <fullName evidence="3">Na+-driven multidrug efflux pump</fullName>
    </submittedName>
</protein>
<reference evidence="3 4" key="1">
    <citation type="submission" date="2018-05" db="EMBL/GenBank/DDBJ databases">
        <title>Genomic Encyclopedia of Type Strains, Phase IV (KMG-IV): sequencing the most valuable type-strain genomes for metagenomic binning, comparative biology and taxonomic classification.</title>
        <authorList>
            <person name="Goeker M."/>
        </authorList>
    </citation>
    <scope>NUCLEOTIDE SEQUENCE [LARGE SCALE GENOMIC DNA]</scope>
    <source>
        <strain evidence="3 4">DSM 103371</strain>
    </source>
</reference>
<keyword evidence="2" id="KW-0472">Membrane</keyword>
<evidence type="ECO:0000313" key="4">
    <source>
        <dbReference type="Proteomes" id="UP000245390"/>
    </source>
</evidence>
<organism evidence="3 4">
    <name type="scientific">Silicimonas algicola</name>
    <dbReference type="NCBI Taxonomy" id="1826607"/>
    <lineage>
        <taxon>Bacteria</taxon>
        <taxon>Pseudomonadati</taxon>
        <taxon>Pseudomonadota</taxon>
        <taxon>Alphaproteobacteria</taxon>
        <taxon>Rhodobacterales</taxon>
        <taxon>Paracoccaceae</taxon>
    </lineage>
</organism>
<feature type="transmembrane region" description="Helical" evidence="2">
    <location>
        <begin position="212"/>
        <end position="235"/>
    </location>
</feature>
<name>A0A316GBD0_9RHOB</name>
<dbReference type="InterPro" id="IPR002528">
    <property type="entry name" value="MATE_fam"/>
</dbReference>
<comment type="caution">
    <text evidence="3">The sequence shown here is derived from an EMBL/GenBank/DDBJ whole genome shotgun (WGS) entry which is preliminary data.</text>
</comment>
<dbReference type="PANTHER" id="PTHR43298:SF2">
    <property type="entry name" value="FMN_FAD EXPORTER YEEO-RELATED"/>
    <property type="match status" value="1"/>
</dbReference>
<gene>
    <name evidence="3" type="ORF">C8D95_10126</name>
</gene>
<feature type="transmembrane region" description="Helical" evidence="2">
    <location>
        <begin position="152"/>
        <end position="169"/>
    </location>
</feature>
<dbReference type="GO" id="GO:0015297">
    <property type="term" value="F:antiporter activity"/>
    <property type="evidence" value="ECO:0007669"/>
    <property type="project" value="InterPro"/>
</dbReference>
<keyword evidence="1" id="KW-0813">Transport</keyword>
<dbReference type="InterPro" id="IPR050222">
    <property type="entry name" value="MATE_MdtK"/>
</dbReference>
<dbReference type="GO" id="GO:0042910">
    <property type="term" value="F:xenobiotic transmembrane transporter activity"/>
    <property type="evidence" value="ECO:0007669"/>
    <property type="project" value="InterPro"/>
</dbReference>
<feature type="transmembrane region" description="Helical" evidence="2">
    <location>
        <begin position="113"/>
        <end position="132"/>
    </location>
</feature>
<dbReference type="AlphaFoldDB" id="A0A316GBD0"/>
<dbReference type="Proteomes" id="UP000245390">
    <property type="component" value="Unassembled WGS sequence"/>
</dbReference>
<feature type="transmembrane region" description="Helical" evidence="2">
    <location>
        <begin position="181"/>
        <end position="200"/>
    </location>
</feature>
<feature type="transmembrane region" description="Helical" evidence="2">
    <location>
        <begin position="302"/>
        <end position="322"/>
    </location>
</feature>
<feature type="transmembrane region" description="Helical" evidence="2">
    <location>
        <begin position="33"/>
        <end position="59"/>
    </location>
</feature>
<dbReference type="KEGG" id="salo:EF888_01605"/>
<dbReference type="RefSeq" id="WP_109757148.1">
    <property type="nucleotide sequence ID" value="NZ_CP034588.1"/>
</dbReference>
<accession>A0A316GBD0</accession>
<keyword evidence="2" id="KW-0812">Transmembrane</keyword>
<evidence type="ECO:0000256" key="2">
    <source>
        <dbReference type="SAM" id="Phobius"/>
    </source>
</evidence>
<feature type="transmembrane region" description="Helical" evidence="2">
    <location>
        <begin position="442"/>
        <end position="460"/>
    </location>
</feature>
<feature type="transmembrane region" description="Helical" evidence="2">
    <location>
        <begin position="387"/>
        <end position="405"/>
    </location>
</feature>
<keyword evidence="4" id="KW-1185">Reference proteome</keyword>